<evidence type="ECO:0000256" key="1">
    <source>
        <dbReference type="SAM" id="Phobius"/>
    </source>
</evidence>
<name>A0A377FR97_9BACL</name>
<keyword evidence="1" id="KW-0472">Membrane</keyword>
<evidence type="ECO:0000313" key="4">
    <source>
        <dbReference type="Proteomes" id="UP000254060"/>
    </source>
</evidence>
<evidence type="ECO:0000313" key="3">
    <source>
        <dbReference type="EMBL" id="STO06863.1"/>
    </source>
</evidence>
<keyword evidence="1" id="KW-0812">Transmembrane</keyword>
<proteinExistence type="predicted"/>
<dbReference type="AlphaFoldDB" id="A0A377FR97"/>
<dbReference type="STRING" id="1397694.GCA_000702585_00723"/>
<feature type="transmembrane region" description="Helical" evidence="1">
    <location>
        <begin position="57"/>
        <end position="74"/>
    </location>
</feature>
<keyword evidence="1" id="KW-1133">Transmembrane helix</keyword>
<feature type="transmembrane region" description="Helical" evidence="1">
    <location>
        <begin position="31"/>
        <end position="51"/>
    </location>
</feature>
<sequence>MHIQYELTEDDYIRFNLSHIQRSKTGKRMLFLQRIIGPIVFLGAAFVWTTWLQETDWWLYGVQGIAGILWFLYYPKYFERHVRKQTRRLIDERSNEGMIGPHTMELDENGLRDQNEFGETRVTWAGIKEIVEEDDYVYLYNASVSAYILPKRGQDMEEVRRWLPAR</sequence>
<accession>A0A377FR97</accession>
<organism evidence="3 4">
    <name type="scientific">Exiguobacterium aurantiacum</name>
    <dbReference type="NCBI Taxonomy" id="33987"/>
    <lineage>
        <taxon>Bacteria</taxon>
        <taxon>Bacillati</taxon>
        <taxon>Bacillota</taxon>
        <taxon>Bacilli</taxon>
        <taxon>Bacillales</taxon>
        <taxon>Bacillales Family XII. Incertae Sedis</taxon>
        <taxon>Exiguobacterium</taxon>
    </lineage>
</organism>
<dbReference type="OrthoDB" id="339559at2"/>
<dbReference type="RefSeq" id="WP_024372435.1">
    <property type="nucleotide sequence ID" value="NZ_UGGP01000001.1"/>
</dbReference>
<protein>
    <recommendedName>
        <fullName evidence="2">YcxB-like C-terminal domain-containing protein</fullName>
    </recommendedName>
</protein>
<gene>
    <name evidence="3" type="ORF">NCTC13163_00202</name>
</gene>
<reference evidence="3 4" key="1">
    <citation type="submission" date="2018-06" db="EMBL/GenBank/DDBJ databases">
        <authorList>
            <consortium name="Pathogen Informatics"/>
            <person name="Doyle S."/>
        </authorList>
    </citation>
    <scope>NUCLEOTIDE SEQUENCE [LARGE SCALE GENOMIC DNA]</scope>
    <source>
        <strain evidence="3 4">NCTC13163</strain>
    </source>
</reference>
<feature type="domain" description="YcxB-like C-terminal" evidence="2">
    <location>
        <begin position="106"/>
        <end position="161"/>
    </location>
</feature>
<dbReference type="Proteomes" id="UP000254060">
    <property type="component" value="Unassembled WGS sequence"/>
</dbReference>
<dbReference type="Pfam" id="PF14317">
    <property type="entry name" value="YcxB"/>
    <property type="match status" value="1"/>
</dbReference>
<dbReference type="EMBL" id="UGGP01000001">
    <property type="protein sequence ID" value="STO06863.1"/>
    <property type="molecule type" value="Genomic_DNA"/>
</dbReference>
<dbReference type="InterPro" id="IPR025588">
    <property type="entry name" value="YcxB-like_C"/>
</dbReference>
<evidence type="ECO:0000259" key="2">
    <source>
        <dbReference type="Pfam" id="PF14317"/>
    </source>
</evidence>